<keyword evidence="1" id="KW-0436">Ligase</keyword>
<dbReference type="InterPro" id="IPR042099">
    <property type="entry name" value="ANL_N_sf"/>
</dbReference>
<accession>A0A1G6BEB2</accession>
<gene>
    <name evidence="1" type="ORF">SAMN05660653_00948</name>
</gene>
<reference evidence="1 2" key="1">
    <citation type="submission" date="2016-10" db="EMBL/GenBank/DDBJ databases">
        <authorList>
            <person name="de Groot N.N."/>
        </authorList>
    </citation>
    <scope>NUCLEOTIDE SEQUENCE [LARGE SCALE GENOMIC DNA]</scope>
    <source>
        <strain evidence="1 2">ASO4-2</strain>
    </source>
</reference>
<proteinExistence type="predicted"/>
<dbReference type="GO" id="GO:0016874">
    <property type="term" value="F:ligase activity"/>
    <property type="evidence" value="ECO:0007669"/>
    <property type="project" value="UniProtKB-KW"/>
</dbReference>
<keyword evidence="2" id="KW-1185">Reference proteome</keyword>
<organism evidence="1 2">
    <name type="scientific">Desulfonatronum thiosulfatophilum</name>
    <dbReference type="NCBI Taxonomy" id="617002"/>
    <lineage>
        <taxon>Bacteria</taxon>
        <taxon>Pseudomonadati</taxon>
        <taxon>Thermodesulfobacteriota</taxon>
        <taxon>Desulfovibrionia</taxon>
        <taxon>Desulfovibrionales</taxon>
        <taxon>Desulfonatronaceae</taxon>
        <taxon>Desulfonatronum</taxon>
    </lineage>
</organism>
<dbReference type="Gene3D" id="3.40.50.12780">
    <property type="entry name" value="N-terminal domain of ligase-like"/>
    <property type="match status" value="1"/>
</dbReference>
<dbReference type="Gene3D" id="3.30.300.30">
    <property type="match status" value="1"/>
</dbReference>
<evidence type="ECO:0000313" key="1">
    <source>
        <dbReference type="EMBL" id="SDB18889.1"/>
    </source>
</evidence>
<dbReference type="PANTHER" id="PTHR43845:SF1">
    <property type="entry name" value="BLR5969 PROTEIN"/>
    <property type="match status" value="1"/>
</dbReference>
<sequence length="423" mass="46562">MSRETNLQEHLCFVRECSPYYGDAWSAAWKRGGTAPPLGELPITDHVDYWEANTPQNNRLLTVPHTDGVVFKSGGTTGNPKFSFFSNEDWFLFCRQFGQGLRRGGLSAGERVANIFYGGQLYASLLFVGRCIEEAGVGVNFPIAGFASPEEIIANVKEFGISTVAGVPTTIMNLIPLLEAEKGKLTVTQFLYGGEAMYPDQVAALQRAVPGCRVRSIGIAGVDYGEMGWVDASCEPGVHRTFDDSTVLELLDEEGRSLDDAGAEGALYITNFQRKLMPIVRYPVGDRGRWADPPGTPGRRFKVLGRTEKGARIGPVTFYMEDMQRVLSGAAGETGFVAFQLVVDHEDRRDRCTVRVAVPNPTDVPKEMSTAVIDALYKERPLFPESIEKGAVHSPVVEWVTPGELLTNPRTGKLMRLIDRRFS</sequence>
<dbReference type="PANTHER" id="PTHR43845">
    <property type="entry name" value="BLR5969 PROTEIN"/>
    <property type="match status" value="1"/>
</dbReference>
<dbReference type="OrthoDB" id="580775at2"/>
<dbReference type="RefSeq" id="WP_139162920.1">
    <property type="nucleotide sequence ID" value="NZ_FMXO01000004.1"/>
</dbReference>
<dbReference type="Proteomes" id="UP000198771">
    <property type="component" value="Unassembled WGS sequence"/>
</dbReference>
<name>A0A1G6BEB2_9BACT</name>
<evidence type="ECO:0000313" key="2">
    <source>
        <dbReference type="Proteomes" id="UP000198771"/>
    </source>
</evidence>
<dbReference type="EMBL" id="FMXO01000004">
    <property type="protein sequence ID" value="SDB18889.1"/>
    <property type="molecule type" value="Genomic_DNA"/>
</dbReference>
<dbReference type="SUPFAM" id="SSF56801">
    <property type="entry name" value="Acetyl-CoA synthetase-like"/>
    <property type="match status" value="1"/>
</dbReference>
<dbReference type="STRING" id="617002.SAMN05660653_00948"/>
<protein>
    <submittedName>
        <fullName evidence="1">Phenylacetate-CoA ligase</fullName>
    </submittedName>
</protein>
<dbReference type="AlphaFoldDB" id="A0A1G6BEB2"/>
<dbReference type="InterPro" id="IPR045851">
    <property type="entry name" value="AMP-bd_C_sf"/>
</dbReference>